<evidence type="ECO:0000313" key="1">
    <source>
        <dbReference type="EMBL" id="EEF28844.1"/>
    </source>
</evidence>
<reference evidence="2" key="1">
    <citation type="journal article" date="2010" name="Nat. Biotechnol.">
        <title>Draft genome sequence of the oilseed species Ricinus communis.</title>
        <authorList>
            <person name="Chan A.P."/>
            <person name="Crabtree J."/>
            <person name="Zhao Q."/>
            <person name="Lorenzi H."/>
            <person name="Orvis J."/>
            <person name="Puiu D."/>
            <person name="Melake-Berhan A."/>
            <person name="Jones K.M."/>
            <person name="Redman J."/>
            <person name="Chen G."/>
            <person name="Cahoon E.B."/>
            <person name="Gedil M."/>
            <person name="Stanke M."/>
            <person name="Haas B.J."/>
            <person name="Wortman J.R."/>
            <person name="Fraser-Liggett C.M."/>
            <person name="Ravel J."/>
            <person name="Rabinowicz P.D."/>
        </authorList>
    </citation>
    <scope>NUCLEOTIDE SEQUENCE [LARGE SCALE GENOMIC DNA]</scope>
    <source>
        <strain evidence="2">cv. Hale</strain>
    </source>
</reference>
<dbReference type="Proteomes" id="UP000008311">
    <property type="component" value="Unassembled WGS sequence"/>
</dbReference>
<evidence type="ECO:0000313" key="2">
    <source>
        <dbReference type="Proteomes" id="UP000008311"/>
    </source>
</evidence>
<proteinExistence type="predicted"/>
<gene>
    <name evidence="1" type="ORF">RCOM_0048990</name>
</gene>
<name>B9T5M2_RICCO</name>
<keyword evidence="2" id="KW-1185">Reference proteome</keyword>
<organism evidence="1 2">
    <name type="scientific">Ricinus communis</name>
    <name type="common">Castor bean</name>
    <dbReference type="NCBI Taxonomy" id="3988"/>
    <lineage>
        <taxon>Eukaryota</taxon>
        <taxon>Viridiplantae</taxon>
        <taxon>Streptophyta</taxon>
        <taxon>Embryophyta</taxon>
        <taxon>Tracheophyta</taxon>
        <taxon>Spermatophyta</taxon>
        <taxon>Magnoliopsida</taxon>
        <taxon>eudicotyledons</taxon>
        <taxon>Gunneridae</taxon>
        <taxon>Pentapetalae</taxon>
        <taxon>rosids</taxon>
        <taxon>fabids</taxon>
        <taxon>Malpighiales</taxon>
        <taxon>Euphorbiaceae</taxon>
        <taxon>Acalyphoideae</taxon>
        <taxon>Acalypheae</taxon>
        <taxon>Ricinus</taxon>
    </lineage>
</organism>
<dbReference type="InParanoid" id="B9T5M2"/>
<dbReference type="EMBL" id="EQ974539">
    <property type="protein sequence ID" value="EEF28844.1"/>
    <property type="molecule type" value="Genomic_DNA"/>
</dbReference>
<protein>
    <submittedName>
        <fullName evidence="1">Uncharacterized protein</fullName>
    </submittedName>
</protein>
<sequence length="73" mass="8352">MNKGKCKHKKEKASVITPMNQVNSGKNRKGYPCLVLKEIFYKLKIDKHFAFATRIQSKKPCILGCPLSWTPMV</sequence>
<dbReference type="AlphaFoldDB" id="B9T5M2"/>
<accession>B9T5M2</accession>